<dbReference type="Proteomes" id="UP001498421">
    <property type="component" value="Unassembled WGS sequence"/>
</dbReference>
<feature type="domain" description="Calpain catalytic" evidence="3">
    <location>
        <begin position="121"/>
        <end position="413"/>
    </location>
</feature>
<keyword evidence="5" id="KW-1185">Reference proteome</keyword>
<evidence type="ECO:0000256" key="1">
    <source>
        <dbReference type="ARBA" id="ARBA00007623"/>
    </source>
</evidence>
<dbReference type="SMART" id="SM00230">
    <property type="entry name" value="CysPc"/>
    <property type="match status" value="1"/>
</dbReference>
<proteinExistence type="inferred from homology"/>
<accession>A0ABR1HIK2</accession>
<dbReference type="InterPro" id="IPR000169">
    <property type="entry name" value="Pept_cys_AS"/>
</dbReference>
<protein>
    <recommendedName>
        <fullName evidence="3">Calpain catalytic domain-containing protein</fullName>
    </recommendedName>
</protein>
<reference evidence="4 5" key="1">
    <citation type="journal article" date="2025" name="Microbiol. Resour. Announc.">
        <title>Draft genome sequences for Neonectria magnoliae and Neonectria punicea, canker pathogens of Liriodendron tulipifera and Acer saccharum in West Virginia.</title>
        <authorList>
            <person name="Petronek H.M."/>
            <person name="Kasson M.T."/>
            <person name="Metheny A.M."/>
            <person name="Stauder C.M."/>
            <person name="Lovett B."/>
            <person name="Lynch S.C."/>
            <person name="Garnas J.R."/>
            <person name="Kasson L.R."/>
            <person name="Stajich J.E."/>
        </authorList>
    </citation>
    <scope>NUCLEOTIDE SEQUENCE [LARGE SCALE GENOMIC DNA]</scope>
    <source>
        <strain evidence="4 5">NRRL 64651</strain>
    </source>
</reference>
<dbReference type="Gene3D" id="3.90.70.10">
    <property type="entry name" value="Cysteine proteinases"/>
    <property type="match status" value="1"/>
</dbReference>
<gene>
    <name evidence="4" type="ORF">QQZ08_010134</name>
</gene>
<dbReference type="InterPro" id="IPR038765">
    <property type="entry name" value="Papain-like_cys_pep_sf"/>
</dbReference>
<dbReference type="PROSITE" id="PS00139">
    <property type="entry name" value="THIOL_PROTEASE_CYS"/>
    <property type="match status" value="1"/>
</dbReference>
<evidence type="ECO:0000259" key="3">
    <source>
        <dbReference type="PROSITE" id="PS50203"/>
    </source>
</evidence>
<comment type="caution">
    <text evidence="4">The sequence shown here is derived from an EMBL/GenBank/DDBJ whole genome shotgun (WGS) entry which is preliminary data.</text>
</comment>
<evidence type="ECO:0000256" key="2">
    <source>
        <dbReference type="PROSITE-ProRule" id="PRU00239"/>
    </source>
</evidence>
<dbReference type="EMBL" id="JAZAVK010000126">
    <property type="protein sequence ID" value="KAK7421013.1"/>
    <property type="molecule type" value="Genomic_DNA"/>
</dbReference>
<evidence type="ECO:0000313" key="4">
    <source>
        <dbReference type="EMBL" id="KAK7421013.1"/>
    </source>
</evidence>
<name>A0ABR1HIK2_9HYPO</name>
<dbReference type="PANTHER" id="PTHR10183">
    <property type="entry name" value="CALPAIN"/>
    <property type="match status" value="1"/>
</dbReference>
<dbReference type="PROSITE" id="PS50203">
    <property type="entry name" value="CALPAIN_CAT"/>
    <property type="match status" value="1"/>
</dbReference>
<dbReference type="SUPFAM" id="SSF54001">
    <property type="entry name" value="Cysteine proteinases"/>
    <property type="match status" value="1"/>
</dbReference>
<comment type="caution">
    <text evidence="2">Lacks conserved residue(s) required for the propagation of feature annotation.</text>
</comment>
<dbReference type="PANTHER" id="PTHR10183:SF397">
    <property type="entry name" value="CALPAIN CATALYTIC DOMAIN-CONTAINING PROTEIN"/>
    <property type="match status" value="1"/>
</dbReference>
<dbReference type="InterPro" id="IPR001300">
    <property type="entry name" value="Peptidase_C2_calpain_cat"/>
</dbReference>
<comment type="similarity">
    <text evidence="1">Belongs to the peptidase C2 family.</text>
</comment>
<evidence type="ECO:0000313" key="5">
    <source>
        <dbReference type="Proteomes" id="UP001498421"/>
    </source>
</evidence>
<sequence>MASSIDGDLEPSSDLQNSLFRQKTRKALIRNIELYLNEKNHTTNNEPVDESYNRVVTECKEKLRVIIEEHTKANLRYRDPEFDLSNDLKIGRCLNELGSIRFRQDQQAMFTPSIITPKGVRRLPVVYTNPDLSGETGDLGIQQGKLGNCWLIAALKCWAIQEDGIKGSCVGHDLQLGVYGFVFYKDGDWTYSIVDDQIYLKAQDRSSMSTELLHLENYRNHTSEELYRKVYQTGPETIFFSYSKSQEATWGSLAEKAFAKIHGDYASLECGHLSDALEVLSGGVAISLHSTDIFDRDQFWADKLSKINNELIFGVSSHQTSVNRIDPDGILPRHSYGVIDIRTVKDGTRLVRLADPLHSDQGTWKGPWSNDSKALTSDVRKELGDDFGDPSTFWMPYEIMFSKFPYIHMLHRLRGPNWRYSQSWVNIDILPGAEYIDKFSIRVTESSPLVISLSKIDSRSYRCLVGPDCLTLSFQVWRGKVLVAQSLQPFPARSRAIDLPDVPIGEYKISLRVTRRWYPGQGTVGAGWGEGPWEEKLEQASNAFARAHSKCPEYLLKT</sequence>
<organism evidence="4 5">
    <name type="scientific">Neonectria magnoliae</name>
    <dbReference type="NCBI Taxonomy" id="2732573"/>
    <lineage>
        <taxon>Eukaryota</taxon>
        <taxon>Fungi</taxon>
        <taxon>Dikarya</taxon>
        <taxon>Ascomycota</taxon>
        <taxon>Pezizomycotina</taxon>
        <taxon>Sordariomycetes</taxon>
        <taxon>Hypocreomycetidae</taxon>
        <taxon>Hypocreales</taxon>
        <taxon>Nectriaceae</taxon>
        <taxon>Neonectria</taxon>
    </lineage>
</organism>
<dbReference type="Pfam" id="PF00648">
    <property type="entry name" value="Peptidase_C2"/>
    <property type="match status" value="2"/>
</dbReference>
<dbReference type="InterPro" id="IPR022684">
    <property type="entry name" value="Calpain_cysteine_protease"/>
</dbReference>